<dbReference type="InterPro" id="IPR050631">
    <property type="entry name" value="PheA/TfdB_FAD_monoxygenase"/>
</dbReference>
<keyword evidence="2" id="KW-0520">NAD</keyword>
<keyword evidence="4" id="KW-0503">Monooxygenase</keyword>
<dbReference type="Gene3D" id="3.50.50.60">
    <property type="entry name" value="FAD/NAD(P)-binding domain"/>
    <property type="match status" value="1"/>
</dbReference>
<keyword evidence="1" id="KW-0560">Oxidoreductase</keyword>
<dbReference type="GO" id="GO:0004497">
    <property type="term" value="F:monooxygenase activity"/>
    <property type="evidence" value="ECO:0007669"/>
    <property type="project" value="UniProtKB-KW"/>
</dbReference>
<sequence length="397" mass="44392">MRIACIGAGPAGLYLAILIKLRDPNTEITIFEQNPAGVTHGWGVVFFNDMVEALRKNDPVTADKILDQSFEWVGQILDMEGSPPLRGLGGGFSIGRQQLLDILTARAAALGVKIHFEHKITDASRLPDADVIVAADGASSRLRQLKADRFETQISEGRNRYVWLGTTKIFNNFTFGFAPTKAGWIWFHAYGFSQQMSTLIAECSSDTWTGLGFDRLGRDESLACLECIFEHHLAGHRLISKANADKGLPWLTFRWVKNIKWHADNIVLVGDSAHTTHFSIGSGTQLAIQDAISLATNLQAHTDVQAALKAYETERQHALLQPCKKAHLSAQWFESIPRYIQLDPSHFFTLLLSRRSPIVPLLPPAIYCQLDRITNKTQVLRKLRSLAATLYYERQRT</sequence>
<protein>
    <submittedName>
        <fullName evidence="4">FAD-binding monooxygenase</fullName>
    </submittedName>
</protein>
<dbReference type="EMBL" id="LCYG01000053">
    <property type="protein sequence ID" value="KLK91526.1"/>
    <property type="molecule type" value="Genomic_DNA"/>
</dbReference>
<dbReference type="PRINTS" id="PR00420">
    <property type="entry name" value="RNGMNOXGNASE"/>
</dbReference>
<accession>A0A0H1R9I8</accession>
<dbReference type="GO" id="GO:0071949">
    <property type="term" value="F:FAD binding"/>
    <property type="evidence" value="ECO:0007669"/>
    <property type="project" value="InterPro"/>
</dbReference>
<dbReference type="STRING" id="1225564.AA309_19170"/>
<evidence type="ECO:0000259" key="3">
    <source>
        <dbReference type="Pfam" id="PF01494"/>
    </source>
</evidence>
<dbReference type="OrthoDB" id="9804454at2"/>
<dbReference type="InterPro" id="IPR036188">
    <property type="entry name" value="FAD/NAD-bd_sf"/>
</dbReference>
<name>A0A0H1R9I8_9HYPH</name>
<dbReference type="SUPFAM" id="SSF51905">
    <property type="entry name" value="FAD/NAD(P)-binding domain"/>
    <property type="match status" value="1"/>
</dbReference>
<feature type="domain" description="FAD-binding" evidence="3">
    <location>
        <begin position="260"/>
        <end position="317"/>
    </location>
</feature>
<organism evidence="4 5">
    <name type="scientific">Microvirga vignae</name>
    <dbReference type="NCBI Taxonomy" id="1225564"/>
    <lineage>
        <taxon>Bacteria</taxon>
        <taxon>Pseudomonadati</taxon>
        <taxon>Pseudomonadota</taxon>
        <taxon>Alphaproteobacteria</taxon>
        <taxon>Hyphomicrobiales</taxon>
        <taxon>Methylobacteriaceae</taxon>
        <taxon>Microvirga</taxon>
    </lineage>
</organism>
<dbReference type="PANTHER" id="PTHR43476:SF4">
    <property type="entry name" value="BLR0106 PROTEIN"/>
    <property type="match status" value="1"/>
</dbReference>
<proteinExistence type="predicted"/>
<dbReference type="PATRIC" id="fig|1225564.3.peg.5124"/>
<dbReference type="RefSeq" id="WP_047190624.1">
    <property type="nucleotide sequence ID" value="NZ_LCYG01000053.1"/>
</dbReference>
<comment type="caution">
    <text evidence="4">The sequence shown here is derived from an EMBL/GenBank/DDBJ whole genome shotgun (WGS) entry which is preliminary data.</text>
</comment>
<evidence type="ECO:0000313" key="5">
    <source>
        <dbReference type="Proteomes" id="UP000035489"/>
    </source>
</evidence>
<dbReference type="Proteomes" id="UP000035489">
    <property type="component" value="Unassembled WGS sequence"/>
</dbReference>
<reference evidence="4 5" key="1">
    <citation type="submission" date="2015-05" db="EMBL/GenBank/DDBJ databases">
        <title>Draft genome sequence of Microvirga vignae strain BR3299, a novel nitrogen fixing bacteria isolated from Brazil semi-aired region.</title>
        <authorList>
            <person name="Zilli J.E."/>
            <person name="Passos S.R."/>
            <person name="Leite J."/>
            <person name="Baldani J.I."/>
            <person name="Xavier G.R."/>
            <person name="Rumjaneck N.G."/>
            <person name="Simoes-Araujo J.L."/>
        </authorList>
    </citation>
    <scope>NUCLEOTIDE SEQUENCE [LARGE SCALE GENOMIC DNA]</scope>
    <source>
        <strain evidence="4 5">BR3299</strain>
    </source>
</reference>
<dbReference type="InterPro" id="IPR002938">
    <property type="entry name" value="FAD-bd"/>
</dbReference>
<dbReference type="Pfam" id="PF01494">
    <property type="entry name" value="FAD_binding_3"/>
    <property type="match status" value="1"/>
</dbReference>
<evidence type="ECO:0000256" key="1">
    <source>
        <dbReference type="ARBA" id="ARBA00023002"/>
    </source>
</evidence>
<evidence type="ECO:0000256" key="2">
    <source>
        <dbReference type="ARBA" id="ARBA00023027"/>
    </source>
</evidence>
<dbReference type="PANTHER" id="PTHR43476">
    <property type="entry name" value="3-(3-HYDROXY-PHENYL)PROPIONATE/3-HYDROXYCINNAMIC ACID HYDROXYLASE"/>
    <property type="match status" value="1"/>
</dbReference>
<evidence type="ECO:0000313" key="4">
    <source>
        <dbReference type="EMBL" id="KLK91526.1"/>
    </source>
</evidence>
<keyword evidence="5" id="KW-1185">Reference proteome</keyword>
<dbReference type="AlphaFoldDB" id="A0A0H1R9I8"/>
<gene>
    <name evidence="4" type="ORF">AA309_19170</name>
</gene>
<dbReference type="Gene3D" id="3.30.9.20">
    <property type="match status" value="1"/>
</dbReference>